<accession>A0ABP9XZF4</accession>
<keyword evidence="1" id="KW-0732">Signal</keyword>
<proteinExistence type="predicted"/>
<keyword evidence="3" id="KW-1185">Reference proteome</keyword>
<comment type="caution">
    <text evidence="2">The sequence shown here is derived from an EMBL/GenBank/DDBJ whole genome shotgun (WGS) entry which is preliminary data.</text>
</comment>
<gene>
    <name evidence="2" type="ORF">HPULCUR_005564</name>
</gene>
<dbReference type="Proteomes" id="UP001476247">
    <property type="component" value="Unassembled WGS sequence"/>
</dbReference>
<evidence type="ECO:0000313" key="2">
    <source>
        <dbReference type="EMBL" id="GAA5800139.1"/>
    </source>
</evidence>
<dbReference type="EMBL" id="BAABUJ010000014">
    <property type="protein sequence ID" value="GAA5800139.1"/>
    <property type="molecule type" value="Genomic_DNA"/>
</dbReference>
<reference evidence="2 3" key="1">
    <citation type="submission" date="2024-04" db="EMBL/GenBank/DDBJ databases">
        <title>genome sequences of Mucor flavus KT1a and Helicostylum pulchrum KT1b strains isolation_sourced from the surface of a dry-aged beef.</title>
        <authorList>
            <person name="Toyotome T."/>
            <person name="Hosono M."/>
            <person name="Torimaru M."/>
            <person name="Fukuda K."/>
            <person name="Mikami N."/>
        </authorList>
    </citation>
    <scope>NUCLEOTIDE SEQUENCE [LARGE SCALE GENOMIC DNA]</scope>
    <source>
        <strain evidence="2 3">KT1b</strain>
    </source>
</reference>
<evidence type="ECO:0000313" key="3">
    <source>
        <dbReference type="Proteomes" id="UP001476247"/>
    </source>
</evidence>
<feature type="chain" id="PRO_5046773225" evidence="1">
    <location>
        <begin position="23"/>
        <end position="354"/>
    </location>
</feature>
<sequence length="354" mass="38654">MYLSNNLIVASLFVIASSFVNAAVTSPLTAVNSQQDFCLFLPPQPGLGVAETENDGIPFCTKKDTVPKASEFPQGFITTAHYLKSNDYVQVTGFFDRTKYSLGAKDGGGQYDNHAKGKPVHAQCKDYKYFVSLVEPDIERFCIRCCNDKNDCNTGRSGYGCLRVVPGDYNRDNNFGSNNGTATTHHNYSIDSVFADLDALPEADTATATTDSTTTTEKADTATTTAAATVDATTSNNTTTNANQEIAAEIKTLQTELSNSNVDQVQTKWTQFATKLSTDYPQVSEQIEKLSTITASLTTSEQWNAFVDLVSKKIIQLQATSTADEASTASHTDSKEDLEWLFNHRNSHDNQATW</sequence>
<name>A0ABP9XZF4_9FUNG</name>
<evidence type="ECO:0000256" key="1">
    <source>
        <dbReference type="SAM" id="SignalP"/>
    </source>
</evidence>
<feature type="signal peptide" evidence="1">
    <location>
        <begin position="1"/>
        <end position="22"/>
    </location>
</feature>
<organism evidence="2 3">
    <name type="scientific">Helicostylum pulchrum</name>
    <dbReference type="NCBI Taxonomy" id="562976"/>
    <lineage>
        <taxon>Eukaryota</taxon>
        <taxon>Fungi</taxon>
        <taxon>Fungi incertae sedis</taxon>
        <taxon>Mucoromycota</taxon>
        <taxon>Mucoromycotina</taxon>
        <taxon>Mucoromycetes</taxon>
        <taxon>Mucorales</taxon>
        <taxon>Mucorineae</taxon>
        <taxon>Mucoraceae</taxon>
        <taxon>Helicostylum</taxon>
    </lineage>
</organism>
<protein>
    <submittedName>
        <fullName evidence="2">Uncharacterized protein</fullName>
    </submittedName>
</protein>